<keyword evidence="4" id="KW-0808">Transferase</keyword>
<comment type="caution">
    <text evidence="4">The sequence shown here is derived from an EMBL/GenBank/DDBJ whole genome shotgun (WGS) entry which is preliminary data.</text>
</comment>
<feature type="domain" description="Signal transduction histidine kinase internal region" evidence="3">
    <location>
        <begin position="374"/>
        <end position="452"/>
    </location>
</feature>
<keyword evidence="1" id="KW-0472">Membrane</keyword>
<keyword evidence="4" id="KW-0418">Kinase</keyword>
<dbReference type="OrthoDB" id="9809348at2"/>
<dbReference type="InterPro" id="IPR036890">
    <property type="entry name" value="HATPase_C_sf"/>
</dbReference>
<dbReference type="Pfam" id="PF06580">
    <property type="entry name" value="His_kinase"/>
    <property type="match status" value="1"/>
</dbReference>
<feature type="transmembrane region" description="Helical" evidence="1">
    <location>
        <begin position="12"/>
        <end position="33"/>
    </location>
</feature>
<name>A0A3D9IUP3_9BACL</name>
<feature type="domain" description="Histidine kinase/HSP90-like ATPase" evidence="2">
    <location>
        <begin position="468"/>
        <end position="584"/>
    </location>
</feature>
<keyword evidence="5" id="KW-1185">Reference proteome</keyword>
<evidence type="ECO:0000256" key="1">
    <source>
        <dbReference type="SAM" id="Phobius"/>
    </source>
</evidence>
<dbReference type="Gene3D" id="3.30.565.10">
    <property type="entry name" value="Histidine kinase-like ATPase, C-terminal domain"/>
    <property type="match status" value="1"/>
</dbReference>
<dbReference type="RefSeq" id="WP_116062891.1">
    <property type="nucleotide sequence ID" value="NZ_QRDZ01000019.1"/>
</dbReference>
<dbReference type="SUPFAM" id="SSF55874">
    <property type="entry name" value="ATPase domain of HSP90 chaperone/DNA topoisomerase II/histidine kinase"/>
    <property type="match status" value="1"/>
</dbReference>
<feature type="transmembrane region" description="Helical" evidence="1">
    <location>
        <begin position="279"/>
        <end position="298"/>
    </location>
</feature>
<dbReference type="PANTHER" id="PTHR34220">
    <property type="entry name" value="SENSOR HISTIDINE KINASE YPDA"/>
    <property type="match status" value="1"/>
</dbReference>
<protein>
    <submittedName>
        <fullName evidence="4">Two-component system sensor histidine kinase YesM</fullName>
    </submittedName>
</protein>
<evidence type="ECO:0000313" key="5">
    <source>
        <dbReference type="Proteomes" id="UP000256977"/>
    </source>
</evidence>
<accession>A0A3D9IUP3</accession>
<proteinExistence type="predicted"/>
<keyword evidence="1" id="KW-0812">Transmembrane</keyword>
<dbReference type="InterPro" id="IPR003594">
    <property type="entry name" value="HATPase_dom"/>
</dbReference>
<sequence>MDYFKRRPIKLQLLVIFIMFVAVVVSVMFVTYLQSQKMIYQKNQAYSIELLDKITQYIQSQIDTIDGLIINTSYNADVHQYLRTTELLDKIDAFKKVDTYITTVSQLENGIVDMTIIGENGNNVNLMYHRQKKKVVLDTVEEMKNYDSPLKPYYAGFKEIVESGIQKHYFVIGSKISNTFPRSTLGYLVVILDLDSLFPKFNTMLSSGFGSFYVLDRNGIVSSSNDARLIGQRLELDTVDARQEPYIVQTMELRDLQGKIVNVYSKRDLFRGLEKVRAVYGWIMAVCIPVLLALLWVISRNILEPMKSFMRFIQVQKVKNIYHGQERIQLVGYNEIMVMADKFNGMLDEIDQLTDEVVASKTRIMSLGLLKKQAELAFLKQQVNPHFLYNTLESLKAMAGETGAMEVREMIVALGKLLRYSIKGQDEVTLGKELDIAKAYLKLQQFRFAGRFDVHIAFPEALLNNRVIKMVLQPILENAITHGLESRMEKGNLWLSARATPGGDIVLSVQDDGIGIPGEKLALIQAEIAAGEEFLSRMHEGDNAHLGILNVHNRLRSAYGEPYGLIISSEPNAGTEVELLLPQRTEDSYVESAAHR</sequence>
<evidence type="ECO:0000259" key="2">
    <source>
        <dbReference type="Pfam" id="PF02518"/>
    </source>
</evidence>
<dbReference type="GO" id="GO:0000155">
    <property type="term" value="F:phosphorelay sensor kinase activity"/>
    <property type="evidence" value="ECO:0007669"/>
    <property type="project" value="InterPro"/>
</dbReference>
<dbReference type="EMBL" id="QRDZ01000019">
    <property type="protein sequence ID" value="RED65490.1"/>
    <property type="molecule type" value="Genomic_DNA"/>
</dbReference>
<dbReference type="Proteomes" id="UP000256977">
    <property type="component" value="Unassembled WGS sequence"/>
</dbReference>
<evidence type="ECO:0000313" key="4">
    <source>
        <dbReference type="EMBL" id="RED65490.1"/>
    </source>
</evidence>
<dbReference type="InterPro" id="IPR010559">
    <property type="entry name" value="Sig_transdc_His_kin_internal"/>
</dbReference>
<gene>
    <name evidence="4" type="ORF">DFP98_119130</name>
</gene>
<evidence type="ECO:0000259" key="3">
    <source>
        <dbReference type="Pfam" id="PF06580"/>
    </source>
</evidence>
<organism evidence="4 5">
    <name type="scientific">Cohnella phaseoli</name>
    <dbReference type="NCBI Taxonomy" id="456490"/>
    <lineage>
        <taxon>Bacteria</taxon>
        <taxon>Bacillati</taxon>
        <taxon>Bacillota</taxon>
        <taxon>Bacilli</taxon>
        <taxon>Bacillales</taxon>
        <taxon>Paenibacillaceae</taxon>
        <taxon>Cohnella</taxon>
    </lineage>
</organism>
<dbReference type="AlphaFoldDB" id="A0A3D9IUP3"/>
<dbReference type="Gene3D" id="6.10.340.10">
    <property type="match status" value="1"/>
</dbReference>
<reference evidence="4 5" key="1">
    <citation type="submission" date="2018-07" db="EMBL/GenBank/DDBJ databases">
        <title>Genomic Encyclopedia of Type Strains, Phase III (KMG-III): the genomes of soil and plant-associated and newly described type strains.</title>
        <authorList>
            <person name="Whitman W."/>
        </authorList>
    </citation>
    <scope>NUCLEOTIDE SEQUENCE [LARGE SCALE GENOMIC DNA]</scope>
    <source>
        <strain evidence="4 5">CECT 7287</strain>
    </source>
</reference>
<dbReference type="PANTHER" id="PTHR34220:SF7">
    <property type="entry name" value="SENSOR HISTIDINE KINASE YPDA"/>
    <property type="match status" value="1"/>
</dbReference>
<dbReference type="GO" id="GO:0016020">
    <property type="term" value="C:membrane"/>
    <property type="evidence" value="ECO:0007669"/>
    <property type="project" value="InterPro"/>
</dbReference>
<keyword evidence="1" id="KW-1133">Transmembrane helix</keyword>
<dbReference type="Pfam" id="PF02518">
    <property type="entry name" value="HATPase_c"/>
    <property type="match status" value="1"/>
</dbReference>
<dbReference type="InterPro" id="IPR050640">
    <property type="entry name" value="Bact_2-comp_sensor_kinase"/>
</dbReference>